<keyword evidence="2" id="KW-0808">Transferase</keyword>
<dbReference type="Gene3D" id="3.90.1150.10">
    <property type="entry name" value="Aspartate Aminotransferase, domain 1"/>
    <property type="match status" value="1"/>
</dbReference>
<evidence type="ECO:0000313" key="2">
    <source>
        <dbReference type="EMBL" id="HGD13418.1"/>
    </source>
</evidence>
<dbReference type="SUPFAM" id="SSF53383">
    <property type="entry name" value="PLP-dependent transferases"/>
    <property type="match status" value="1"/>
</dbReference>
<dbReference type="InterPro" id="IPR015422">
    <property type="entry name" value="PyrdxlP-dep_Trfase_small"/>
</dbReference>
<dbReference type="InterPro" id="IPR000192">
    <property type="entry name" value="Aminotrans_V_dom"/>
</dbReference>
<dbReference type="PANTHER" id="PTHR43586:SF15">
    <property type="entry name" value="BLR3095 PROTEIN"/>
    <property type="match status" value="1"/>
</dbReference>
<accession>A0A7V3PU01</accession>
<organism evidence="2">
    <name type="scientific">candidate division WOR-3 bacterium</name>
    <dbReference type="NCBI Taxonomy" id="2052148"/>
    <lineage>
        <taxon>Bacteria</taxon>
        <taxon>Bacteria division WOR-3</taxon>
    </lineage>
</organism>
<gene>
    <name evidence="2" type="ORF">ENX16_05000</name>
</gene>
<name>A0A7V3PU01_UNCW3</name>
<dbReference type="InterPro" id="IPR015421">
    <property type="entry name" value="PyrdxlP-dep_Trfase_major"/>
</dbReference>
<keyword evidence="2" id="KW-0032">Aminotransferase</keyword>
<dbReference type="AlphaFoldDB" id="A0A7V3PU01"/>
<sequence length="403" mass="45258">MTVRNTKSTIKFDSGIIVGNIIFMKKMTLESVRRLFPVVERLVYFNHAGTGPLPVTVMRAMTGFIRKAVRAGEVKYVEAEKVVAETRVLAAHLFGVKPEEIAFVKNTSSGIIIAIGSIPWEDEDNLIMMKDAFPANSYPYHLLLPEVEKRFVSATELAEGPECIFRLVDKHTRAIALDWVHFLSGARFDIGAIGAFCQKNDIYFIVDAIQGLGVLNENFSRIGADFVVAGGGKWLLAPQGIGLLYVNLRKLPMLRPYNLGWLSALWDDFNHCFAPKPLKKTASRFEEGTKNYIGIYGLGAALKLLLGFGLKNIESRVLELTRILRDKLKSVGFEIMTPEPDERRAGIITCRKSGKDMAVVHRQLEEAGYSCALRENWLRIAPHFYNTEEEIERFVGQIKNFAI</sequence>
<feature type="domain" description="Aminotransferase class V" evidence="1">
    <location>
        <begin position="43"/>
        <end position="394"/>
    </location>
</feature>
<reference evidence="2" key="1">
    <citation type="journal article" date="2020" name="mSystems">
        <title>Genome- and Community-Level Interaction Insights into Carbon Utilization and Element Cycling Functions of Hydrothermarchaeota in Hydrothermal Sediment.</title>
        <authorList>
            <person name="Zhou Z."/>
            <person name="Liu Y."/>
            <person name="Xu W."/>
            <person name="Pan J."/>
            <person name="Luo Z.H."/>
            <person name="Li M."/>
        </authorList>
    </citation>
    <scope>NUCLEOTIDE SEQUENCE [LARGE SCALE GENOMIC DNA]</scope>
    <source>
        <strain evidence="2">SpSt-914</strain>
    </source>
</reference>
<protein>
    <submittedName>
        <fullName evidence="2">Aminotransferase class V-fold PLP-dependent enzyme</fullName>
    </submittedName>
</protein>
<dbReference type="GO" id="GO:0008483">
    <property type="term" value="F:transaminase activity"/>
    <property type="evidence" value="ECO:0007669"/>
    <property type="project" value="UniProtKB-KW"/>
</dbReference>
<dbReference type="EMBL" id="DTMZ01000112">
    <property type="protein sequence ID" value="HGD13418.1"/>
    <property type="molecule type" value="Genomic_DNA"/>
</dbReference>
<proteinExistence type="predicted"/>
<dbReference type="Pfam" id="PF00266">
    <property type="entry name" value="Aminotran_5"/>
    <property type="match status" value="1"/>
</dbReference>
<dbReference type="PANTHER" id="PTHR43586">
    <property type="entry name" value="CYSTEINE DESULFURASE"/>
    <property type="match status" value="1"/>
</dbReference>
<dbReference type="Gene3D" id="3.40.640.10">
    <property type="entry name" value="Type I PLP-dependent aspartate aminotransferase-like (Major domain)"/>
    <property type="match status" value="1"/>
</dbReference>
<dbReference type="InterPro" id="IPR015424">
    <property type="entry name" value="PyrdxlP-dep_Trfase"/>
</dbReference>
<comment type="caution">
    <text evidence="2">The sequence shown here is derived from an EMBL/GenBank/DDBJ whole genome shotgun (WGS) entry which is preliminary data.</text>
</comment>
<evidence type="ECO:0000259" key="1">
    <source>
        <dbReference type="Pfam" id="PF00266"/>
    </source>
</evidence>